<gene>
    <name evidence="12" type="ORF">CCO02nite_03210</name>
</gene>
<dbReference type="GO" id="GO:0005886">
    <property type="term" value="C:plasma membrane"/>
    <property type="evidence" value="ECO:0007669"/>
    <property type="project" value="UniProtKB-SubCell"/>
</dbReference>
<evidence type="ECO:0000256" key="4">
    <source>
        <dbReference type="ARBA" id="ARBA00022475"/>
    </source>
</evidence>
<dbReference type="InterPro" id="IPR003849">
    <property type="entry name" value="Preprotein_translocase_YajC"/>
</dbReference>
<dbReference type="PANTHER" id="PTHR33909:SF1">
    <property type="entry name" value="SEC TRANSLOCON ACCESSORY COMPLEX SUBUNIT YAJC"/>
    <property type="match status" value="1"/>
</dbReference>
<comment type="caution">
    <text evidence="12">The sequence shown here is derived from an EMBL/GenBank/DDBJ whole genome shotgun (WGS) entry which is preliminary data.</text>
</comment>
<protein>
    <recommendedName>
        <fullName evidence="14">Preprotein translocase subunit YajC</fullName>
    </recommendedName>
</protein>
<keyword evidence="8" id="KW-0811">Translocation</keyword>
<dbReference type="Pfam" id="PF02699">
    <property type="entry name" value="YajC"/>
    <property type="match status" value="1"/>
</dbReference>
<dbReference type="AlphaFoldDB" id="A0A511J7H0"/>
<keyword evidence="9 11" id="KW-0472">Membrane</keyword>
<evidence type="ECO:0008006" key="14">
    <source>
        <dbReference type="Google" id="ProtNLM"/>
    </source>
</evidence>
<dbReference type="OrthoDB" id="3267178at2"/>
<dbReference type="NCBIfam" id="TIGR00739">
    <property type="entry name" value="yajC"/>
    <property type="match status" value="1"/>
</dbReference>
<keyword evidence="7 11" id="KW-1133">Transmembrane helix</keyword>
<evidence type="ECO:0000256" key="1">
    <source>
        <dbReference type="ARBA" id="ARBA00004162"/>
    </source>
</evidence>
<name>A0A511J7H0_9CELL</name>
<evidence type="ECO:0000256" key="6">
    <source>
        <dbReference type="ARBA" id="ARBA00022927"/>
    </source>
</evidence>
<keyword evidence="5 11" id="KW-0812">Transmembrane</keyword>
<organism evidence="12 13">
    <name type="scientific">Cellulomonas composti</name>
    <dbReference type="NCBI Taxonomy" id="266130"/>
    <lineage>
        <taxon>Bacteria</taxon>
        <taxon>Bacillati</taxon>
        <taxon>Actinomycetota</taxon>
        <taxon>Actinomycetes</taxon>
        <taxon>Micrococcales</taxon>
        <taxon>Cellulomonadaceae</taxon>
        <taxon>Cellulomonas</taxon>
    </lineage>
</organism>
<comment type="similarity">
    <text evidence="2">Belongs to the YajC family.</text>
</comment>
<accession>A0A511J7H0</accession>
<evidence type="ECO:0000313" key="12">
    <source>
        <dbReference type="EMBL" id="GEL93663.1"/>
    </source>
</evidence>
<dbReference type="RefSeq" id="WP_146841273.1">
    <property type="nucleotide sequence ID" value="NZ_BJWG01000001.1"/>
</dbReference>
<keyword evidence="6" id="KW-0653">Protein transport</keyword>
<evidence type="ECO:0000256" key="10">
    <source>
        <dbReference type="SAM" id="MobiDB-lite"/>
    </source>
</evidence>
<evidence type="ECO:0000256" key="8">
    <source>
        <dbReference type="ARBA" id="ARBA00023010"/>
    </source>
</evidence>
<feature type="transmembrane region" description="Helical" evidence="11">
    <location>
        <begin position="20"/>
        <end position="40"/>
    </location>
</feature>
<evidence type="ECO:0000256" key="7">
    <source>
        <dbReference type="ARBA" id="ARBA00022989"/>
    </source>
</evidence>
<evidence type="ECO:0000256" key="11">
    <source>
        <dbReference type="SAM" id="Phobius"/>
    </source>
</evidence>
<keyword evidence="13" id="KW-1185">Reference proteome</keyword>
<feature type="region of interest" description="Disordered" evidence="10">
    <location>
        <begin position="130"/>
        <end position="158"/>
    </location>
</feature>
<evidence type="ECO:0000256" key="9">
    <source>
        <dbReference type="ARBA" id="ARBA00023136"/>
    </source>
</evidence>
<keyword evidence="3" id="KW-0813">Transport</keyword>
<proteinExistence type="inferred from homology"/>
<dbReference type="GO" id="GO:0015031">
    <property type="term" value="P:protein transport"/>
    <property type="evidence" value="ECO:0007669"/>
    <property type="project" value="UniProtKB-KW"/>
</dbReference>
<dbReference type="SMART" id="SM01323">
    <property type="entry name" value="YajC"/>
    <property type="match status" value="1"/>
</dbReference>
<evidence type="ECO:0000256" key="3">
    <source>
        <dbReference type="ARBA" id="ARBA00022448"/>
    </source>
</evidence>
<evidence type="ECO:0000313" key="13">
    <source>
        <dbReference type="Proteomes" id="UP000321720"/>
    </source>
</evidence>
<keyword evidence="4" id="KW-1003">Cell membrane</keyword>
<sequence length="158" mass="17006">MTELSAVLAAADDASSSTGGGSNFTMIALLALAFGAFWFMSRRSRKQQAKTSEFRNNLVPGDDVMTGSGMYGTIVEVDDESITLESSPGGPRTRWVRQAILKKIEPPVELEDEVVDGDDEDPAVSEAERIARANDAVIDVPDDLSSLPPARKDDDDTK</sequence>
<dbReference type="EMBL" id="BJWG01000001">
    <property type="protein sequence ID" value="GEL93663.1"/>
    <property type="molecule type" value="Genomic_DNA"/>
</dbReference>
<reference evidence="12 13" key="1">
    <citation type="submission" date="2019-07" db="EMBL/GenBank/DDBJ databases">
        <title>Whole genome shotgun sequence of Cellulomonas composti NBRC 100758.</title>
        <authorList>
            <person name="Hosoyama A."/>
            <person name="Uohara A."/>
            <person name="Ohji S."/>
            <person name="Ichikawa N."/>
        </authorList>
    </citation>
    <scope>NUCLEOTIDE SEQUENCE [LARGE SCALE GENOMIC DNA]</scope>
    <source>
        <strain evidence="12 13">NBRC 100758</strain>
    </source>
</reference>
<evidence type="ECO:0000256" key="2">
    <source>
        <dbReference type="ARBA" id="ARBA00006742"/>
    </source>
</evidence>
<comment type="subcellular location">
    <subcellularLocation>
        <location evidence="1">Cell membrane</location>
        <topology evidence="1">Single-pass membrane protein</topology>
    </subcellularLocation>
</comment>
<dbReference type="PRINTS" id="PR01853">
    <property type="entry name" value="YAJCTRNLCASE"/>
</dbReference>
<dbReference type="PANTHER" id="PTHR33909">
    <property type="entry name" value="SEC TRANSLOCON ACCESSORY COMPLEX SUBUNIT YAJC"/>
    <property type="match status" value="1"/>
</dbReference>
<evidence type="ECO:0000256" key="5">
    <source>
        <dbReference type="ARBA" id="ARBA00022692"/>
    </source>
</evidence>
<dbReference type="Proteomes" id="UP000321720">
    <property type="component" value="Unassembled WGS sequence"/>
</dbReference>